<evidence type="ECO:0000313" key="3">
    <source>
        <dbReference type="Proteomes" id="UP000289340"/>
    </source>
</evidence>
<feature type="compositionally biased region" description="Gly residues" evidence="1">
    <location>
        <begin position="32"/>
        <end position="42"/>
    </location>
</feature>
<dbReference type="Proteomes" id="UP000289340">
    <property type="component" value="Chromosome 20"/>
</dbReference>
<name>A0A445F426_GLYSO</name>
<organism evidence="2 3">
    <name type="scientific">Glycine soja</name>
    <name type="common">Wild soybean</name>
    <dbReference type="NCBI Taxonomy" id="3848"/>
    <lineage>
        <taxon>Eukaryota</taxon>
        <taxon>Viridiplantae</taxon>
        <taxon>Streptophyta</taxon>
        <taxon>Embryophyta</taxon>
        <taxon>Tracheophyta</taxon>
        <taxon>Spermatophyta</taxon>
        <taxon>Magnoliopsida</taxon>
        <taxon>eudicotyledons</taxon>
        <taxon>Gunneridae</taxon>
        <taxon>Pentapetalae</taxon>
        <taxon>rosids</taxon>
        <taxon>fabids</taxon>
        <taxon>Fabales</taxon>
        <taxon>Fabaceae</taxon>
        <taxon>Papilionoideae</taxon>
        <taxon>50 kb inversion clade</taxon>
        <taxon>NPAAA clade</taxon>
        <taxon>indigoferoid/millettioid clade</taxon>
        <taxon>Phaseoleae</taxon>
        <taxon>Glycine</taxon>
        <taxon>Glycine subgen. Soja</taxon>
    </lineage>
</organism>
<dbReference type="PANTHER" id="PTHR33333:SF32">
    <property type="entry name" value="PSAD1"/>
    <property type="match status" value="1"/>
</dbReference>
<accession>A0A445F426</accession>
<dbReference type="EMBL" id="QZWG01000020">
    <property type="protein sequence ID" value="RZB43595.1"/>
    <property type="molecule type" value="Genomic_DNA"/>
</dbReference>
<evidence type="ECO:0000313" key="2">
    <source>
        <dbReference type="EMBL" id="RZB43595.1"/>
    </source>
</evidence>
<sequence>MGSSQSSSGGKSGSGSAQSSSGGGYAISKGSSGSGSGSPAAAGGGAYGAYISRAAFESNPKSYFTGLHAAEKAKINNTAALTINAYEMEEHLVYNGIDQSYTCWTRYGEKRNETADYEMHDRVRNTAPTKVDNDKNTDPKAQALKTAMAVKSGGQVFKKKAKQTRTLL</sequence>
<reference evidence="2 3" key="1">
    <citation type="submission" date="2018-09" db="EMBL/GenBank/DDBJ databases">
        <title>A high-quality reference genome of wild soybean provides a powerful tool to mine soybean genomes.</title>
        <authorList>
            <person name="Xie M."/>
            <person name="Chung C.Y.L."/>
            <person name="Li M.-W."/>
            <person name="Wong F.-L."/>
            <person name="Chan T.-F."/>
            <person name="Lam H.-M."/>
        </authorList>
    </citation>
    <scope>NUCLEOTIDE SEQUENCE [LARGE SCALE GENOMIC DNA]</scope>
    <source>
        <strain evidence="3">cv. W05</strain>
        <tissue evidence="2">Hypocotyl of etiolated seedlings</tissue>
    </source>
</reference>
<dbReference type="PANTHER" id="PTHR33333">
    <property type="entry name" value="ERYTHROCYTE MEMBRANE PROTEIN 1-LIKE"/>
    <property type="match status" value="1"/>
</dbReference>
<dbReference type="InterPro" id="IPR039926">
    <property type="entry name" value="Egg_app_1"/>
</dbReference>
<keyword evidence="3" id="KW-1185">Reference proteome</keyword>
<gene>
    <name evidence="2" type="ORF">D0Y65_053913</name>
</gene>
<feature type="region of interest" description="Disordered" evidence="1">
    <location>
        <begin position="1"/>
        <end position="42"/>
    </location>
</feature>
<evidence type="ECO:0000256" key="1">
    <source>
        <dbReference type="SAM" id="MobiDB-lite"/>
    </source>
</evidence>
<dbReference type="AlphaFoldDB" id="A0A445F426"/>
<comment type="caution">
    <text evidence="2">The sequence shown here is derived from an EMBL/GenBank/DDBJ whole genome shotgun (WGS) entry which is preliminary data.</text>
</comment>
<feature type="compositionally biased region" description="Low complexity" evidence="1">
    <location>
        <begin position="1"/>
        <end position="31"/>
    </location>
</feature>
<protein>
    <submittedName>
        <fullName evidence="2">Uncharacterized protein</fullName>
    </submittedName>
</protein>
<proteinExistence type="predicted"/>